<comment type="caution">
    <text evidence="3">The sequence shown here is derived from an EMBL/GenBank/DDBJ whole genome shotgun (WGS) entry which is preliminary data.</text>
</comment>
<dbReference type="AlphaFoldDB" id="A0A8K0NPP7"/>
<proteinExistence type="predicted"/>
<dbReference type="InterPro" id="IPR007011">
    <property type="entry name" value="LEA_SMP_dom"/>
</dbReference>
<gene>
    <name evidence="3" type="ORF">FFLO_04016</name>
</gene>
<keyword evidence="4" id="KW-1185">Reference proteome</keyword>
<evidence type="ECO:0000259" key="2">
    <source>
        <dbReference type="Pfam" id="PF04927"/>
    </source>
</evidence>
<evidence type="ECO:0000313" key="4">
    <source>
        <dbReference type="Proteomes" id="UP000812966"/>
    </source>
</evidence>
<sequence>MSDQSTPMTQSDASRIQSAQDKGGKDMSSEGFAARAQSAGDTNANQGGADAGKK</sequence>
<name>A0A8K0NPP7_9TREE</name>
<protein>
    <recommendedName>
        <fullName evidence="2">SMP domain-containing protein</fullName>
    </recommendedName>
</protein>
<feature type="region of interest" description="Disordered" evidence="1">
    <location>
        <begin position="1"/>
        <end position="54"/>
    </location>
</feature>
<dbReference type="Proteomes" id="UP000812966">
    <property type="component" value="Unassembled WGS sequence"/>
</dbReference>
<evidence type="ECO:0000313" key="3">
    <source>
        <dbReference type="EMBL" id="KAG7531948.1"/>
    </source>
</evidence>
<dbReference type="Pfam" id="PF04927">
    <property type="entry name" value="SMP"/>
    <property type="match status" value="1"/>
</dbReference>
<evidence type="ECO:0000256" key="1">
    <source>
        <dbReference type="SAM" id="MobiDB-lite"/>
    </source>
</evidence>
<feature type="domain" description="SMP" evidence="2">
    <location>
        <begin position="6"/>
        <end position="45"/>
    </location>
</feature>
<feature type="compositionally biased region" description="Polar residues" evidence="1">
    <location>
        <begin position="1"/>
        <end position="20"/>
    </location>
</feature>
<dbReference type="EMBL" id="JABELV010000079">
    <property type="protein sequence ID" value="KAG7531948.1"/>
    <property type="molecule type" value="Genomic_DNA"/>
</dbReference>
<reference evidence="3" key="1">
    <citation type="submission" date="2020-04" db="EMBL/GenBank/DDBJ databases">
        <title>Analysis of mating type loci in Filobasidium floriforme.</title>
        <authorList>
            <person name="Nowrousian M."/>
        </authorList>
    </citation>
    <scope>NUCLEOTIDE SEQUENCE</scope>
    <source>
        <strain evidence="3">CBS 6242</strain>
    </source>
</reference>
<accession>A0A8K0NPP7</accession>
<organism evidence="3 4">
    <name type="scientific">Filobasidium floriforme</name>
    <dbReference type="NCBI Taxonomy" id="5210"/>
    <lineage>
        <taxon>Eukaryota</taxon>
        <taxon>Fungi</taxon>
        <taxon>Dikarya</taxon>
        <taxon>Basidiomycota</taxon>
        <taxon>Agaricomycotina</taxon>
        <taxon>Tremellomycetes</taxon>
        <taxon>Filobasidiales</taxon>
        <taxon>Filobasidiaceae</taxon>
        <taxon>Filobasidium</taxon>
    </lineage>
</organism>